<evidence type="ECO:0000259" key="1">
    <source>
        <dbReference type="PROSITE" id="PS51704"/>
    </source>
</evidence>
<dbReference type="PANTHER" id="PTHR43805:SF1">
    <property type="entry name" value="GP-PDE DOMAIN-CONTAINING PROTEIN"/>
    <property type="match status" value="1"/>
</dbReference>
<dbReference type="InterPro" id="IPR017946">
    <property type="entry name" value="PLC-like_Pdiesterase_TIM-brl"/>
</dbReference>
<dbReference type="EMBL" id="JACHGT010000003">
    <property type="protein sequence ID" value="MBB6033736.1"/>
    <property type="molecule type" value="Genomic_DNA"/>
</dbReference>
<dbReference type="InterPro" id="IPR030395">
    <property type="entry name" value="GP_PDE_dom"/>
</dbReference>
<sequence>MSAHRRSNYAYLDTPRPIAFAHRGGAAHGDENSSTALARAVEAGYRYIETDVHVSADGVPVLFHDNTLHRLSGDDREISDVPWTDLAAIRVNGEALIPRLDDVLTDFPDIRFNIDIKSDQAVHATLATLRTADAFDRVLIGSFSDARLARVRRLAGPRLATSMGPREVATFKAATYTGRLWPRARLGYTRGAVALQVPIRYGPLRVVDKRFVAYAHRLGLDVHVWTVDDTATINALLDLGVDGIMTDRLEVLRDVYAARGHWPEPTPGR</sequence>
<evidence type="ECO:0000313" key="2">
    <source>
        <dbReference type="EMBL" id="MBB6033736.1"/>
    </source>
</evidence>
<dbReference type="SUPFAM" id="SSF51695">
    <property type="entry name" value="PLC-like phosphodiesterases"/>
    <property type="match status" value="1"/>
</dbReference>
<dbReference type="GO" id="GO:0006629">
    <property type="term" value="P:lipid metabolic process"/>
    <property type="evidence" value="ECO:0007669"/>
    <property type="project" value="InterPro"/>
</dbReference>
<feature type="domain" description="GP-PDE" evidence="1">
    <location>
        <begin position="17"/>
        <end position="256"/>
    </location>
</feature>
<name>A0A841FBU8_9ACTN</name>
<dbReference type="RefSeq" id="WP_184786607.1">
    <property type="nucleotide sequence ID" value="NZ_BONT01000013.1"/>
</dbReference>
<protein>
    <submittedName>
        <fullName evidence="2">Glycerophosphoryl diester phosphodiesterase</fullName>
        <ecNumber evidence="2">3.1.4.46</ecNumber>
    </submittedName>
</protein>
<comment type="caution">
    <text evidence="2">The sequence shown here is derived from an EMBL/GenBank/DDBJ whole genome shotgun (WGS) entry which is preliminary data.</text>
</comment>
<gene>
    <name evidence="2" type="ORF">HNR73_001586</name>
</gene>
<dbReference type="AlphaFoldDB" id="A0A841FBU8"/>
<dbReference type="PROSITE" id="PS51704">
    <property type="entry name" value="GP_PDE"/>
    <property type="match status" value="1"/>
</dbReference>
<dbReference type="EC" id="3.1.4.46" evidence="2"/>
<dbReference type="PANTHER" id="PTHR43805">
    <property type="entry name" value="GLYCEROPHOSPHORYL DIESTER PHOSPHODIESTERASE"/>
    <property type="match status" value="1"/>
</dbReference>
<reference evidence="2 3" key="1">
    <citation type="submission" date="2020-08" db="EMBL/GenBank/DDBJ databases">
        <title>Genomic Encyclopedia of Type Strains, Phase IV (KMG-IV): sequencing the most valuable type-strain genomes for metagenomic binning, comparative biology and taxonomic classification.</title>
        <authorList>
            <person name="Goeker M."/>
        </authorList>
    </citation>
    <scope>NUCLEOTIDE SEQUENCE [LARGE SCALE GENOMIC DNA]</scope>
    <source>
        <strain evidence="2 3">YIM 65646</strain>
    </source>
</reference>
<dbReference type="Pfam" id="PF03009">
    <property type="entry name" value="GDPD"/>
    <property type="match status" value="1"/>
</dbReference>
<organism evidence="2 3">
    <name type="scientific">Phytomonospora endophytica</name>
    <dbReference type="NCBI Taxonomy" id="714109"/>
    <lineage>
        <taxon>Bacteria</taxon>
        <taxon>Bacillati</taxon>
        <taxon>Actinomycetota</taxon>
        <taxon>Actinomycetes</taxon>
        <taxon>Micromonosporales</taxon>
        <taxon>Micromonosporaceae</taxon>
        <taxon>Phytomonospora</taxon>
    </lineage>
</organism>
<dbReference type="GO" id="GO:0008889">
    <property type="term" value="F:glycerophosphodiester phosphodiesterase activity"/>
    <property type="evidence" value="ECO:0007669"/>
    <property type="project" value="UniProtKB-EC"/>
</dbReference>
<evidence type="ECO:0000313" key="3">
    <source>
        <dbReference type="Proteomes" id="UP000548476"/>
    </source>
</evidence>
<proteinExistence type="predicted"/>
<dbReference type="Proteomes" id="UP000548476">
    <property type="component" value="Unassembled WGS sequence"/>
</dbReference>
<keyword evidence="3" id="KW-1185">Reference proteome</keyword>
<dbReference type="Gene3D" id="3.20.20.190">
    <property type="entry name" value="Phosphatidylinositol (PI) phosphodiesterase"/>
    <property type="match status" value="1"/>
</dbReference>
<dbReference type="PROSITE" id="PS50007">
    <property type="entry name" value="PIPLC_X_DOMAIN"/>
    <property type="match status" value="1"/>
</dbReference>
<keyword evidence="2" id="KW-0378">Hydrolase</keyword>
<accession>A0A841FBU8</accession>